<organism evidence="2 3">
    <name type="scientific">Vanilla planifolia</name>
    <name type="common">Vanilla</name>
    <dbReference type="NCBI Taxonomy" id="51239"/>
    <lineage>
        <taxon>Eukaryota</taxon>
        <taxon>Viridiplantae</taxon>
        <taxon>Streptophyta</taxon>
        <taxon>Embryophyta</taxon>
        <taxon>Tracheophyta</taxon>
        <taxon>Spermatophyta</taxon>
        <taxon>Magnoliopsida</taxon>
        <taxon>Liliopsida</taxon>
        <taxon>Asparagales</taxon>
        <taxon>Orchidaceae</taxon>
        <taxon>Vanilloideae</taxon>
        <taxon>Vanilleae</taxon>
        <taxon>Vanilla</taxon>
    </lineage>
</organism>
<comment type="caution">
    <text evidence="2">The sequence shown here is derived from an EMBL/GenBank/DDBJ whole genome shotgun (WGS) entry which is preliminary data.</text>
</comment>
<feature type="compositionally biased region" description="Acidic residues" evidence="1">
    <location>
        <begin position="15"/>
        <end position="27"/>
    </location>
</feature>
<evidence type="ECO:0000313" key="2">
    <source>
        <dbReference type="EMBL" id="KAG0456874.1"/>
    </source>
</evidence>
<feature type="region of interest" description="Disordered" evidence="1">
    <location>
        <begin position="1"/>
        <end position="85"/>
    </location>
</feature>
<dbReference type="EMBL" id="JADCNM010000013">
    <property type="protein sequence ID" value="KAG0456874.1"/>
    <property type="molecule type" value="Genomic_DNA"/>
</dbReference>
<feature type="compositionally biased region" description="Polar residues" evidence="1">
    <location>
        <begin position="1"/>
        <end position="11"/>
    </location>
</feature>
<evidence type="ECO:0000256" key="1">
    <source>
        <dbReference type="SAM" id="MobiDB-lite"/>
    </source>
</evidence>
<proteinExistence type="predicted"/>
<protein>
    <submittedName>
        <fullName evidence="2">Uncharacterized protein</fullName>
    </submittedName>
</protein>
<sequence>MRVSNSIQQTVDWEMLGEADVEKDDDVGEKNRGDLGKGASAGLDIHLPTAAAADSSAMSVKEKDKKNRNCKAEHTGGQMKIGMKPLPSEAAIGKEDKMTWLLMWLPEPDFRWPISSW</sequence>
<evidence type="ECO:0000313" key="3">
    <source>
        <dbReference type="Proteomes" id="UP000639772"/>
    </source>
</evidence>
<name>A0A835PNX0_VANPL</name>
<gene>
    <name evidence="2" type="ORF">HPP92_024662</name>
</gene>
<feature type="compositionally biased region" description="Basic and acidic residues" evidence="1">
    <location>
        <begin position="60"/>
        <end position="74"/>
    </location>
</feature>
<dbReference type="AlphaFoldDB" id="A0A835PNX0"/>
<dbReference type="Proteomes" id="UP000639772">
    <property type="component" value="Chromosome 13"/>
</dbReference>
<accession>A0A835PNX0</accession>
<reference evidence="2 3" key="1">
    <citation type="journal article" date="2020" name="Nat. Food">
        <title>A phased Vanilla planifolia genome enables genetic improvement of flavour and production.</title>
        <authorList>
            <person name="Hasing T."/>
            <person name="Tang H."/>
            <person name="Brym M."/>
            <person name="Khazi F."/>
            <person name="Huang T."/>
            <person name="Chambers A.H."/>
        </authorList>
    </citation>
    <scope>NUCLEOTIDE SEQUENCE [LARGE SCALE GENOMIC DNA]</scope>
    <source>
        <tissue evidence="2">Leaf</tissue>
    </source>
</reference>